<dbReference type="Proteomes" id="UP000321034">
    <property type="component" value="Unassembled WGS sequence"/>
</dbReference>
<comment type="caution">
    <text evidence="2">The sequence shown here is derived from an EMBL/GenBank/DDBJ whole genome shotgun (WGS) entry which is preliminary data.</text>
</comment>
<dbReference type="AlphaFoldDB" id="A0A5C8HWR6"/>
<accession>A0A5C8HWR6</accession>
<organism evidence="2 3">
    <name type="scientific">Microbacterium hatanonis</name>
    <dbReference type="NCBI Taxonomy" id="404366"/>
    <lineage>
        <taxon>Bacteria</taxon>
        <taxon>Bacillati</taxon>
        <taxon>Actinomycetota</taxon>
        <taxon>Actinomycetes</taxon>
        <taxon>Micrococcales</taxon>
        <taxon>Microbacteriaceae</taxon>
        <taxon>Microbacterium</taxon>
    </lineage>
</organism>
<dbReference type="PROSITE" id="PS51502">
    <property type="entry name" value="S_R_A_B_BARREL"/>
    <property type="match status" value="1"/>
</dbReference>
<evidence type="ECO:0000259" key="1">
    <source>
        <dbReference type="PROSITE" id="PS51502"/>
    </source>
</evidence>
<dbReference type="RefSeq" id="WP_147895483.1">
    <property type="nucleotide sequence ID" value="NZ_BAAANR010000001.1"/>
</dbReference>
<gene>
    <name evidence="2" type="ORF">FVP77_15800</name>
</gene>
<dbReference type="Gene3D" id="3.30.70.100">
    <property type="match status" value="1"/>
</dbReference>
<dbReference type="InterPro" id="IPR013097">
    <property type="entry name" value="Dabb"/>
</dbReference>
<dbReference type="InterPro" id="IPR011008">
    <property type="entry name" value="Dimeric_a/b-barrel"/>
</dbReference>
<proteinExistence type="predicted"/>
<reference evidence="2 3" key="1">
    <citation type="submission" date="2019-08" db="EMBL/GenBank/DDBJ databases">
        <authorList>
            <person name="Dong K."/>
        </authorList>
    </citation>
    <scope>NUCLEOTIDE SEQUENCE [LARGE SCALE GENOMIC DNA]</scope>
    <source>
        <strain evidence="2 3">JCM14558</strain>
    </source>
</reference>
<dbReference type="Pfam" id="PF07876">
    <property type="entry name" value="Dabb"/>
    <property type="match status" value="1"/>
</dbReference>
<protein>
    <submittedName>
        <fullName evidence="2">Dabb family protein</fullName>
    </submittedName>
</protein>
<dbReference type="EMBL" id="VRSV01000002">
    <property type="protein sequence ID" value="TXK10308.1"/>
    <property type="molecule type" value="Genomic_DNA"/>
</dbReference>
<sequence>MQRHIVLFRVRDDVTDPELFAAMDTLRALEPVAGAELWRIELSIDVRKGRVIVEDATFTTDAAFSLFLALPEHRAAGEVMARISDWWVGDYSE</sequence>
<dbReference type="OrthoDB" id="3748813at2"/>
<evidence type="ECO:0000313" key="2">
    <source>
        <dbReference type="EMBL" id="TXK10308.1"/>
    </source>
</evidence>
<keyword evidence="3" id="KW-1185">Reference proteome</keyword>
<dbReference type="SUPFAM" id="SSF54909">
    <property type="entry name" value="Dimeric alpha+beta barrel"/>
    <property type="match status" value="1"/>
</dbReference>
<name>A0A5C8HWR6_9MICO</name>
<feature type="domain" description="Stress-response A/B barrel" evidence="1">
    <location>
        <begin position="2"/>
        <end position="91"/>
    </location>
</feature>
<evidence type="ECO:0000313" key="3">
    <source>
        <dbReference type="Proteomes" id="UP000321034"/>
    </source>
</evidence>